<evidence type="ECO:0000259" key="1">
    <source>
        <dbReference type="PROSITE" id="PS50263"/>
    </source>
</evidence>
<evidence type="ECO:0000313" key="3">
    <source>
        <dbReference type="Proteomes" id="UP001209229"/>
    </source>
</evidence>
<dbReference type="RefSeq" id="WP_301192732.1">
    <property type="nucleotide sequence ID" value="NZ_JAPDPJ010000086.1"/>
</dbReference>
<keyword evidence="2" id="KW-0378">Hydrolase</keyword>
<feature type="domain" description="CN hydrolase" evidence="1">
    <location>
        <begin position="1"/>
        <end position="240"/>
    </location>
</feature>
<dbReference type="Proteomes" id="UP001209229">
    <property type="component" value="Unassembled WGS sequence"/>
</dbReference>
<name>A0AAE3M932_9BACT</name>
<dbReference type="Gene3D" id="3.60.110.10">
    <property type="entry name" value="Carbon-nitrogen hydrolase"/>
    <property type="match status" value="1"/>
</dbReference>
<dbReference type="PANTHER" id="PTHR23088">
    <property type="entry name" value="NITRILASE-RELATED"/>
    <property type="match status" value="1"/>
</dbReference>
<dbReference type="InterPro" id="IPR003010">
    <property type="entry name" value="C-N_Hydrolase"/>
</dbReference>
<organism evidence="2 3">
    <name type="scientific">Plebeiibacterium sediminum</name>
    <dbReference type="NCBI Taxonomy" id="2992112"/>
    <lineage>
        <taxon>Bacteria</taxon>
        <taxon>Pseudomonadati</taxon>
        <taxon>Bacteroidota</taxon>
        <taxon>Bacteroidia</taxon>
        <taxon>Marinilabiliales</taxon>
        <taxon>Marinilabiliaceae</taxon>
        <taxon>Plebeiibacterium</taxon>
    </lineage>
</organism>
<reference evidence="2" key="1">
    <citation type="submission" date="2022-10" db="EMBL/GenBank/DDBJ databases">
        <authorList>
            <person name="Yu W.X."/>
        </authorList>
    </citation>
    <scope>NUCLEOTIDE SEQUENCE</scope>
    <source>
        <strain evidence="2">AAT</strain>
    </source>
</reference>
<dbReference type="AlphaFoldDB" id="A0AAE3M932"/>
<gene>
    <name evidence="2" type="ORF">OM075_22105</name>
</gene>
<keyword evidence="3" id="KW-1185">Reference proteome</keyword>
<sequence>MLIACAHTLSEPLNLKKNLSNIEKYLKLFDQKKVCYALFPEMSVSGYFNSEEELSEYRKHYEDILSSILTLSKKYSLHFAVGMPIFNNAKWYIAQVIYKNGEIIDLHFKTHLSENEKRVFSEGNQLNSINTGIITTGFQICLENHFPELTSILQKQGAQLISAPFASPRETPEEKLKRISAMLQTRAYDNCCFIMACNTCGTTKKSKPYAGFSIIISPRGKVITSRKGYQQGFCIADIDLHELTQIKNSKMGYFPGFKRTDWIKTLK</sequence>
<dbReference type="EMBL" id="JAPDPJ010000086">
    <property type="protein sequence ID" value="MCW3789174.1"/>
    <property type="molecule type" value="Genomic_DNA"/>
</dbReference>
<proteinExistence type="predicted"/>
<protein>
    <submittedName>
        <fullName evidence="2">Carbon-nitrogen hydrolase family protein</fullName>
    </submittedName>
</protein>
<dbReference type="InterPro" id="IPR036526">
    <property type="entry name" value="C-N_Hydrolase_sf"/>
</dbReference>
<dbReference type="GO" id="GO:0016787">
    <property type="term" value="F:hydrolase activity"/>
    <property type="evidence" value="ECO:0007669"/>
    <property type="project" value="UniProtKB-KW"/>
</dbReference>
<comment type="caution">
    <text evidence="2">The sequence shown here is derived from an EMBL/GenBank/DDBJ whole genome shotgun (WGS) entry which is preliminary data.</text>
</comment>
<dbReference type="SUPFAM" id="SSF56317">
    <property type="entry name" value="Carbon-nitrogen hydrolase"/>
    <property type="match status" value="1"/>
</dbReference>
<dbReference type="PROSITE" id="PS50263">
    <property type="entry name" value="CN_HYDROLASE"/>
    <property type="match status" value="1"/>
</dbReference>
<accession>A0AAE3M932</accession>
<dbReference type="CDD" id="cd07197">
    <property type="entry name" value="nitrilase"/>
    <property type="match status" value="1"/>
</dbReference>
<dbReference type="Pfam" id="PF00795">
    <property type="entry name" value="CN_hydrolase"/>
    <property type="match status" value="1"/>
</dbReference>
<evidence type="ECO:0000313" key="2">
    <source>
        <dbReference type="EMBL" id="MCW3789174.1"/>
    </source>
</evidence>
<dbReference type="PANTHER" id="PTHR23088:SF27">
    <property type="entry name" value="DEAMINATED GLUTATHIONE AMIDASE"/>
    <property type="match status" value="1"/>
</dbReference>